<evidence type="ECO:0000256" key="5">
    <source>
        <dbReference type="SAM" id="SignalP"/>
    </source>
</evidence>
<dbReference type="PROSITE" id="PS51935">
    <property type="entry name" value="NLPC_P60"/>
    <property type="match status" value="1"/>
</dbReference>
<keyword evidence="3" id="KW-0378">Hydrolase</keyword>
<dbReference type="InterPro" id="IPR000064">
    <property type="entry name" value="NLP_P60_dom"/>
</dbReference>
<dbReference type="PANTHER" id="PTHR47359">
    <property type="entry name" value="PEPTIDOGLYCAN DL-ENDOPEPTIDASE CWLO"/>
    <property type="match status" value="1"/>
</dbReference>
<dbReference type="AlphaFoldDB" id="A0A7D7LSD7"/>
<keyword evidence="8" id="KW-1185">Reference proteome</keyword>
<evidence type="ECO:0000256" key="2">
    <source>
        <dbReference type="ARBA" id="ARBA00022670"/>
    </source>
</evidence>
<dbReference type="InterPro" id="IPR038765">
    <property type="entry name" value="Papain-like_cys_pep_sf"/>
</dbReference>
<dbReference type="Proteomes" id="UP000515663">
    <property type="component" value="Chromosome"/>
</dbReference>
<evidence type="ECO:0000256" key="3">
    <source>
        <dbReference type="ARBA" id="ARBA00022801"/>
    </source>
</evidence>
<keyword evidence="5" id="KW-0732">Signal</keyword>
<sequence length="504" mass="53053">MRRERTGASWTARVSAALAVVLICAVGAGHATAAPKKAPPSPVSDLINRIATVNQDIADLDQALAARQETVNRSIVDFQNSLAQKRLATVAARGARSELDRAGRAVVDAQKSFDRFARLAYQQGAEQGSMSNYVSSPDPQAVLDRMKLLDQVGKKQQEMIRRLQVARNQKANRVAAVEATRRQASFAAKSAEQRKRDAMSAVTEAKNAIASQQKRKVTLVTERDRVQKRLNTIRGYVPKKTVEGPSARDLLSNLFPSSPSSPGSPGVAGLLPTTPATDNQAIAVAAEAAARLAVDVGQSVLAALVGKQQLPQSELLNELGIGGADITGSSGADTLSARLGSGSLGTLFGSSSGGGGGMVRPGLRGPQAIEIVVNRALSQLNVQYAWGGGDANGPTQGIRDGGVADSYGDYNKVGFDCSGLMIYAFAGVGIELPHYTGYQYTSGPQFPLSQIRRGDMIFYGPNASAHVALYLGDNKMVEAPQSGDVVKVSTLRTSGAMPNVVRLL</sequence>
<feature type="signal peptide" evidence="5">
    <location>
        <begin position="1"/>
        <end position="33"/>
    </location>
</feature>
<reference evidence="8" key="1">
    <citation type="submission" date="2020-07" db="EMBL/GenBank/DDBJ databases">
        <title>novel species isolated from the respiratory tract of Marmot.</title>
        <authorList>
            <person name="Zhang G."/>
        </authorList>
    </citation>
    <scope>NUCLEOTIDE SEQUENCE [LARGE SCALE GENOMIC DNA]</scope>
    <source>
        <strain evidence="8">686</strain>
    </source>
</reference>
<evidence type="ECO:0000313" key="7">
    <source>
        <dbReference type="EMBL" id="QMS99654.1"/>
    </source>
</evidence>
<name>A0A7D7LSD7_9ACTN</name>
<feature type="domain" description="NlpC/P60" evidence="6">
    <location>
        <begin position="366"/>
        <end position="504"/>
    </location>
</feature>
<keyword evidence="4" id="KW-0788">Thiol protease</keyword>
<dbReference type="PANTHER" id="PTHR47359:SF3">
    <property type="entry name" value="NLP_P60 DOMAIN-CONTAINING PROTEIN-RELATED"/>
    <property type="match status" value="1"/>
</dbReference>
<evidence type="ECO:0000256" key="4">
    <source>
        <dbReference type="ARBA" id="ARBA00022807"/>
    </source>
</evidence>
<protein>
    <submittedName>
        <fullName evidence="7">C40 family peptidase</fullName>
    </submittedName>
</protein>
<dbReference type="InterPro" id="IPR051794">
    <property type="entry name" value="PG_Endopeptidase_C40"/>
</dbReference>
<dbReference type="Pfam" id="PF00877">
    <property type="entry name" value="NLPC_P60"/>
    <property type="match status" value="1"/>
</dbReference>
<dbReference type="RefSeq" id="WP_188329270.1">
    <property type="nucleotide sequence ID" value="NZ_CP059491.1"/>
</dbReference>
<dbReference type="KEGG" id="gji:H1R19_11575"/>
<evidence type="ECO:0000313" key="8">
    <source>
        <dbReference type="Proteomes" id="UP000515663"/>
    </source>
</evidence>
<dbReference type="GO" id="GO:0006508">
    <property type="term" value="P:proteolysis"/>
    <property type="evidence" value="ECO:0007669"/>
    <property type="project" value="UniProtKB-KW"/>
</dbReference>
<feature type="chain" id="PRO_5027559817" evidence="5">
    <location>
        <begin position="34"/>
        <end position="504"/>
    </location>
</feature>
<comment type="similarity">
    <text evidence="1">Belongs to the peptidase C40 family.</text>
</comment>
<accession>A0A7D7LSD7</accession>
<dbReference type="Gene3D" id="3.90.1720.10">
    <property type="entry name" value="endopeptidase domain like (from Nostoc punctiforme)"/>
    <property type="match status" value="1"/>
</dbReference>
<proteinExistence type="inferred from homology"/>
<dbReference type="EMBL" id="CP059491">
    <property type="protein sequence ID" value="QMS99654.1"/>
    <property type="molecule type" value="Genomic_DNA"/>
</dbReference>
<evidence type="ECO:0000256" key="1">
    <source>
        <dbReference type="ARBA" id="ARBA00007074"/>
    </source>
</evidence>
<keyword evidence="2" id="KW-0645">Protease</keyword>
<organism evidence="7 8">
    <name type="scientific">Gordonia jinghuaiqii</name>
    <dbReference type="NCBI Taxonomy" id="2758710"/>
    <lineage>
        <taxon>Bacteria</taxon>
        <taxon>Bacillati</taxon>
        <taxon>Actinomycetota</taxon>
        <taxon>Actinomycetes</taxon>
        <taxon>Mycobacteriales</taxon>
        <taxon>Gordoniaceae</taxon>
        <taxon>Gordonia</taxon>
    </lineage>
</organism>
<evidence type="ECO:0000259" key="6">
    <source>
        <dbReference type="PROSITE" id="PS51935"/>
    </source>
</evidence>
<dbReference type="GO" id="GO:0008234">
    <property type="term" value="F:cysteine-type peptidase activity"/>
    <property type="evidence" value="ECO:0007669"/>
    <property type="project" value="UniProtKB-KW"/>
</dbReference>
<dbReference type="SUPFAM" id="SSF54001">
    <property type="entry name" value="Cysteine proteinases"/>
    <property type="match status" value="1"/>
</dbReference>
<gene>
    <name evidence="7" type="ORF">H1R19_11575</name>
</gene>